<dbReference type="EMBL" id="QKNV01000079">
    <property type="protein sequence ID" value="PZA21583.1"/>
    <property type="molecule type" value="Genomic_DNA"/>
</dbReference>
<evidence type="ECO:0000313" key="5">
    <source>
        <dbReference type="Proteomes" id="UP000247602"/>
    </source>
</evidence>
<keyword evidence="5" id="KW-1185">Reference proteome</keyword>
<keyword evidence="2" id="KW-0472">Membrane</keyword>
<sequence>MVEQVGDARQPQEPLWVTTVLVLLTAGWLLGTPVLALGTALDTWHLYGEPPAPAEYATAQRHAVLTTAVAAGLPGLAWWLAVRSQRSVAPTVYALAAVLGLVGGLVLYGMVSPDAPDAPVRDDGPRVCQEHSGGDATCPGG</sequence>
<comment type="caution">
    <text evidence="4">The sequence shown here is derived from an EMBL/GenBank/DDBJ whole genome shotgun (WGS) entry which is preliminary data.</text>
</comment>
<feature type="transmembrane region" description="Helical" evidence="2">
    <location>
        <begin position="15"/>
        <end position="41"/>
    </location>
</feature>
<evidence type="ECO:0000313" key="4">
    <source>
        <dbReference type="EMBL" id="PZA21583.1"/>
    </source>
</evidence>
<keyword evidence="2" id="KW-1133">Transmembrane helix</keyword>
<evidence type="ECO:0000313" key="3">
    <source>
        <dbReference type="EMBL" id="MBB3677137.1"/>
    </source>
</evidence>
<feature type="region of interest" description="Disordered" evidence="1">
    <location>
        <begin position="118"/>
        <end position="141"/>
    </location>
</feature>
<evidence type="ECO:0000313" key="6">
    <source>
        <dbReference type="Proteomes" id="UP000580718"/>
    </source>
</evidence>
<feature type="transmembrane region" description="Helical" evidence="2">
    <location>
        <begin position="92"/>
        <end position="111"/>
    </location>
</feature>
<dbReference type="Proteomes" id="UP000247602">
    <property type="component" value="Unassembled WGS sequence"/>
</dbReference>
<evidence type="ECO:0000256" key="2">
    <source>
        <dbReference type="SAM" id="Phobius"/>
    </source>
</evidence>
<feature type="compositionally biased region" description="Basic and acidic residues" evidence="1">
    <location>
        <begin position="119"/>
        <end position="133"/>
    </location>
</feature>
<evidence type="ECO:0000256" key="1">
    <source>
        <dbReference type="SAM" id="MobiDB-lite"/>
    </source>
</evidence>
<accession>A0A323VC12</accession>
<protein>
    <submittedName>
        <fullName evidence="4">Uncharacterized protein</fullName>
    </submittedName>
</protein>
<keyword evidence="2" id="KW-0812">Transmembrane</keyword>
<organism evidence="4 5">
    <name type="scientific">Modestobacter versicolor</name>
    <dbReference type="NCBI Taxonomy" id="429133"/>
    <lineage>
        <taxon>Bacteria</taxon>
        <taxon>Bacillati</taxon>
        <taxon>Actinomycetota</taxon>
        <taxon>Actinomycetes</taxon>
        <taxon>Geodermatophilales</taxon>
        <taxon>Geodermatophilaceae</taxon>
        <taxon>Modestobacter</taxon>
    </lineage>
</organism>
<gene>
    <name evidence="4" type="ORF">DMO24_09565</name>
    <name evidence="3" type="ORF">FHX36_002872</name>
</gene>
<feature type="transmembrane region" description="Helical" evidence="2">
    <location>
        <begin position="61"/>
        <end position="80"/>
    </location>
</feature>
<dbReference type="RefSeq" id="WP_110552070.1">
    <property type="nucleotide sequence ID" value="NZ_JACIBU010000001.1"/>
</dbReference>
<reference evidence="3 6" key="2">
    <citation type="submission" date="2020-08" db="EMBL/GenBank/DDBJ databases">
        <title>Sequencing the genomes of 1000 actinobacteria strains.</title>
        <authorList>
            <person name="Klenk H.-P."/>
        </authorList>
    </citation>
    <scope>NUCLEOTIDE SEQUENCE [LARGE SCALE GENOMIC DNA]</scope>
    <source>
        <strain evidence="3 6">DSM 16678</strain>
    </source>
</reference>
<dbReference type="Proteomes" id="UP000580718">
    <property type="component" value="Unassembled WGS sequence"/>
</dbReference>
<dbReference type="AlphaFoldDB" id="A0A323VC12"/>
<dbReference type="EMBL" id="JACIBU010000001">
    <property type="protein sequence ID" value="MBB3677137.1"/>
    <property type="molecule type" value="Genomic_DNA"/>
</dbReference>
<reference evidence="4 5" key="1">
    <citation type="submission" date="2018-06" db="EMBL/GenBank/DDBJ databases">
        <title>Draft genome sequence of Modestobacter versicolor CP153-2.</title>
        <authorList>
            <person name="Gundlapally S.R."/>
        </authorList>
    </citation>
    <scope>NUCLEOTIDE SEQUENCE [LARGE SCALE GENOMIC DNA]</scope>
    <source>
        <strain evidence="4 5">CP153-2</strain>
    </source>
</reference>
<name>A0A323VC12_9ACTN</name>
<proteinExistence type="predicted"/>